<name>A0A0C3A995_SERVB</name>
<dbReference type="Proteomes" id="UP000054097">
    <property type="component" value="Unassembled WGS sequence"/>
</dbReference>
<reference evidence="4" key="2">
    <citation type="submission" date="2015-01" db="EMBL/GenBank/DDBJ databases">
        <title>Evolutionary Origins and Diversification of the Mycorrhizal Mutualists.</title>
        <authorList>
            <consortium name="DOE Joint Genome Institute"/>
            <consortium name="Mycorrhizal Genomics Consortium"/>
            <person name="Kohler A."/>
            <person name="Kuo A."/>
            <person name="Nagy L.G."/>
            <person name="Floudas D."/>
            <person name="Copeland A."/>
            <person name="Barry K.W."/>
            <person name="Cichocki N."/>
            <person name="Veneault-Fourrey C."/>
            <person name="LaButti K."/>
            <person name="Lindquist E.A."/>
            <person name="Lipzen A."/>
            <person name="Lundell T."/>
            <person name="Morin E."/>
            <person name="Murat C."/>
            <person name="Riley R."/>
            <person name="Ohm R."/>
            <person name="Sun H."/>
            <person name="Tunlid A."/>
            <person name="Henrissat B."/>
            <person name="Grigoriev I.V."/>
            <person name="Hibbett D.S."/>
            <person name="Martin F."/>
        </authorList>
    </citation>
    <scope>NUCLEOTIDE SEQUENCE [LARGE SCALE GENOMIC DNA]</scope>
    <source>
        <strain evidence="4">MAFF 305830</strain>
    </source>
</reference>
<feature type="chain" id="PRO_5002160932" evidence="2">
    <location>
        <begin position="19"/>
        <end position="151"/>
    </location>
</feature>
<gene>
    <name evidence="3" type="ORF">M408DRAFT_29748</name>
</gene>
<dbReference type="AlphaFoldDB" id="A0A0C3A995"/>
<keyword evidence="2" id="KW-0732">Signal</keyword>
<dbReference type="HOGENOM" id="CLU_1732589_0_0_1"/>
<protein>
    <submittedName>
        <fullName evidence="3">Uncharacterized protein</fullName>
    </submittedName>
</protein>
<dbReference type="EMBL" id="KN824390">
    <property type="protein sequence ID" value="KIM21185.1"/>
    <property type="molecule type" value="Genomic_DNA"/>
</dbReference>
<evidence type="ECO:0000256" key="1">
    <source>
        <dbReference type="SAM" id="MobiDB-lite"/>
    </source>
</evidence>
<feature type="region of interest" description="Disordered" evidence="1">
    <location>
        <begin position="97"/>
        <end position="139"/>
    </location>
</feature>
<organism evidence="3 4">
    <name type="scientific">Serendipita vermifera MAFF 305830</name>
    <dbReference type="NCBI Taxonomy" id="933852"/>
    <lineage>
        <taxon>Eukaryota</taxon>
        <taxon>Fungi</taxon>
        <taxon>Dikarya</taxon>
        <taxon>Basidiomycota</taxon>
        <taxon>Agaricomycotina</taxon>
        <taxon>Agaricomycetes</taxon>
        <taxon>Sebacinales</taxon>
        <taxon>Serendipitaceae</taxon>
        <taxon>Serendipita</taxon>
    </lineage>
</organism>
<evidence type="ECO:0000256" key="2">
    <source>
        <dbReference type="SAM" id="SignalP"/>
    </source>
</evidence>
<evidence type="ECO:0000313" key="3">
    <source>
        <dbReference type="EMBL" id="KIM21185.1"/>
    </source>
</evidence>
<proteinExistence type="predicted"/>
<accession>A0A0C3A995</accession>
<reference evidence="3 4" key="1">
    <citation type="submission" date="2014-04" db="EMBL/GenBank/DDBJ databases">
        <authorList>
            <consortium name="DOE Joint Genome Institute"/>
            <person name="Kuo A."/>
            <person name="Zuccaro A."/>
            <person name="Kohler A."/>
            <person name="Nagy L.G."/>
            <person name="Floudas D."/>
            <person name="Copeland A."/>
            <person name="Barry K.W."/>
            <person name="Cichocki N."/>
            <person name="Veneault-Fourrey C."/>
            <person name="LaButti K."/>
            <person name="Lindquist E.A."/>
            <person name="Lipzen A."/>
            <person name="Lundell T."/>
            <person name="Morin E."/>
            <person name="Murat C."/>
            <person name="Sun H."/>
            <person name="Tunlid A."/>
            <person name="Henrissat B."/>
            <person name="Grigoriev I.V."/>
            <person name="Hibbett D.S."/>
            <person name="Martin F."/>
            <person name="Nordberg H.P."/>
            <person name="Cantor M.N."/>
            <person name="Hua S.X."/>
        </authorList>
    </citation>
    <scope>NUCLEOTIDE SEQUENCE [LARGE SCALE GENOMIC DNA]</scope>
    <source>
        <strain evidence="3 4">MAFF 305830</strain>
    </source>
</reference>
<sequence>MYTNSLLSILLAATFAAAIPLESEWNNQPQGEAENKNAEQVLDATKLAHEKVLKMEAVLNNPDTPENKRKIATAFGPRVNLEQVKGVVKKLKENKIPIGSANPNYQDDPYKEANLVPPIASTPPNMVPGKEDPVPNRDGNIMKEVQLGNAF</sequence>
<keyword evidence="4" id="KW-1185">Reference proteome</keyword>
<feature type="signal peptide" evidence="2">
    <location>
        <begin position="1"/>
        <end position="18"/>
    </location>
</feature>
<evidence type="ECO:0000313" key="4">
    <source>
        <dbReference type="Proteomes" id="UP000054097"/>
    </source>
</evidence>